<protein>
    <submittedName>
        <fullName evidence="1">Uncharacterized protein</fullName>
    </submittedName>
</protein>
<dbReference type="RefSeq" id="WP_027884615.1">
    <property type="nucleotide sequence ID" value="NZ_BMWY01000005.1"/>
</dbReference>
<sequence>MNKIHIYIFSISFSLFSALGFSQEEEKENPIDTIIAYKDKYGIRAGVDFVKLARSFVDDDYQGFEIMGDYRIYKTYYLAAEIGNENYTYTEPFIEANTQGSYIKIGGNYNFYDNWLGMQNELYAGLRYGFANYNHTLERYRVYTSDNYFQDDVREVYRDYDGLTTSWAEFQLGMKVEVLNNLFLSAHVQLKVAIGDTELDDFESLYIPGFHRTYQDSNIGVGWGYGLSYMIPITKKDRKQEVAN</sequence>
<dbReference type="Pfam" id="PF19515">
    <property type="entry name" value="DUF6048"/>
    <property type="match status" value="1"/>
</dbReference>
<keyword evidence="2" id="KW-1185">Reference proteome</keyword>
<name>A0ABQ3BVE4_9FLAO</name>
<dbReference type="Proteomes" id="UP000615593">
    <property type="component" value="Unassembled WGS sequence"/>
</dbReference>
<evidence type="ECO:0000313" key="2">
    <source>
        <dbReference type="Proteomes" id="UP000615593"/>
    </source>
</evidence>
<dbReference type="GeneID" id="94369739"/>
<accession>A0ABQ3BVE4</accession>
<organism evidence="1 2">
    <name type="scientific">Mesonia mobilis</name>
    <dbReference type="NCBI Taxonomy" id="369791"/>
    <lineage>
        <taxon>Bacteria</taxon>
        <taxon>Pseudomonadati</taxon>
        <taxon>Bacteroidota</taxon>
        <taxon>Flavobacteriia</taxon>
        <taxon>Flavobacteriales</taxon>
        <taxon>Flavobacteriaceae</taxon>
        <taxon>Mesonia</taxon>
    </lineage>
</organism>
<dbReference type="EMBL" id="BMWY01000005">
    <property type="protein sequence ID" value="GGZ59006.1"/>
    <property type="molecule type" value="Genomic_DNA"/>
</dbReference>
<evidence type="ECO:0000313" key="1">
    <source>
        <dbReference type="EMBL" id="GGZ59006.1"/>
    </source>
</evidence>
<dbReference type="InterPro" id="IPR046111">
    <property type="entry name" value="DUF6048"/>
</dbReference>
<comment type="caution">
    <text evidence="1">The sequence shown here is derived from an EMBL/GenBank/DDBJ whole genome shotgun (WGS) entry which is preliminary data.</text>
</comment>
<reference evidence="2" key="1">
    <citation type="journal article" date="2019" name="Int. J. Syst. Evol. Microbiol.">
        <title>The Global Catalogue of Microorganisms (GCM) 10K type strain sequencing project: providing services to taxonomists for standard genome sequencing and annotation.</title>
        <authorList>
            <consortium name="The Broad Institute Genomics Platform"/>
            <consortium name="The Broad Institute Genome Sequencing Center for Infectious Disease"/>
            <person name="Wu L."/>
            <person name="Ma J."/>
        </authorList>
    </citation>
    <scope>NUCLEOTIDE SEQUENCE [LARGE SCALE GENOMIC DNA]</scope>
    <source>
        <strain evidence="2">KCTC 12708</strain>
    </source>
</reference>
<proteinExistence type="predicted"/>
<gene>
    <name evidence="1" type="ORF">GCM10008088_20760</name>
</gene>